<dbReference type="NCBIfam" id="TIGR04088">
    <property type="entry name" value="cognate_SipW"/>
    <property type="match status" value="1"/>
</dbReference>
<keyword evidence="3" id="KW-1185">Reference proteome</keyword>
<reference evidence="3" key="1">
    <citation type="journal article" date="2019" name="Int. J. Syst. Evol. Microbiol.">
        <title>The Global Catalogue of Microorganisms (GCM) 10K type strain sequencing project: providing services to taxonomists for standard genome sequencing and annotation.</title>
        <authorList>
            <consortium name="The Broad Institute Genomics Platform"/>
            <consortium name="The Broad Institute Genome Sequencing Center for Infectious Disease"/>
            <person name="Wu L."/>
            <person name="Ma J."/>
        </authorList>
    </citation>
    <scope>NUCLEOTIDE SEQUENCE [LARGE SCALE GENOMIC DNA]</scope>
    <source>
        <strain evidence="3">KACC 13778</strain>
    </source>
</reference>
<evidence type="ECO:0000313" key="2">
    <source>
        <dbReference type="EMBL" id="MFC5495668.1"/>
    </source>
</evidence>
<evidence type="ECO:0000313" key="3">
    <source>
        <dbReference type="Proteomes" id="UP001595956"/>
    </source>
</evidence>
<gene>
    <name evidence="2" type="ORF">ACFPKY_21345</name>
</gene>
<name>A0ABW0N8U5_9ACTN</name>
<dbReference type="RefSeq" id="WP_345182113.1">
    <property type="nucleotide sequence ID" value="NZ_BAABFQ010000010.1"/>
</dbReference>
<evidence type="ECO:0000256" key="1">
    <source>
        <dbReference type="SAM" id="MobiDB-lite"/>
    </source>
</evidence>
<dbReference type="Proteomes" id="UP001595956">
    <property type="component" value="Unassembled WGS sequence"/>
</dbReference>
<organism evidence="2 3">
    <name type="scientific">Nocardioides caricicola</name>
    <dbReference type="NCBI Taxonomy" id="634770"/>
    <lineage>
        <taxon>Bacteria</taxon>
        <taxon>Bacillati</taxon>
        <taxon>Actinomycetota</taxon>
        <taxon>Actinomycetes</taxon>
        <taxon>Propionibacteriales</taxon>
        <taxon>Nocardioidaceae</taxon>
        <taxon>Nocardioides</taxon>
    </lineage>
</organism>
<dbReference type="InterPro" id="IPR023833">
    <property type="entry name" value="Signal_pept_SipW-depend-type"/>
</dbReference>
<accession>A0ABW0N8U5</accession>
<dbReference type="InterPro" id="IPR022121">
    <property type="entry name" value="Peptidase_M73_camelysin"/>
</dbReference>
<sequence>MTSTGSRRGQRRRPPQPRLRRGLASARVRAALGLGVVLSAFVTGTFAYWSDAVAVSGAKFTAGTIDLRVNNLDTVTGYTSLNISTMVPGNSMAGVLTIRNNGTAPLKYTAVTTATNTDGKNLRGSLVVKVTGAATATGSSPAMTCGGTALTGSQTTLNGSLLSTARMLAAGASETLCVQITLDAAASTTLQGATTDVVFTFNATSDLA</sequence>
<protein>
    <submittedName>
        <fullName evidence="2">TasA family protein</fullName>
    </submittedName>
</protein>
<proteinExistence type="predicted"/>
<comment type="caution">
    <text evidence="2">The sequence shown here is derived from an EMBL/GenBank/DDBJ whole genome shotgun (WGS) entry which is preliminary data.</text>
</comment>
<feature type="compositionally biased region" description="Basic residues" evidence="1">
    <location>
        <begin position="8"/>
        <end position="21"/>
    </location>
</feature>
<feature type="region of interest" description="Disordered" evidence="1">
    <location>
        <begin position="1"/>
        <end position="22"/>
    </location>
</feature>
<dbReference type="Pfam" id="PF12389">
    <property type="entry name" value="Peptidase_M73"/>
    <property type="match status" value="1"/>
</dbReference>
<dbReference type="EMBL" id="JBHSMD010000011">
    <property type="protein sequence ID" value="MFC5495668.1"/>
    <property type="molecule type" value="Genomic_DNA"/>
</dbReference>